<dbReference type="Pfam" id="PF03886">
    <property type="entry name" value="ABC_trans_aux"/>
    <property type="match status" value="1"/>
</dbReference>
<gene>
    <name evidence="2" type="ORF">HYN46_06985</name>
</gene>
<reference evidence="2 3" key="1">
    <citation type="submission" date="2018-07" db="EMBL/GenBank/DDBJ databases">
        <title>Genome sequencing of Moraxellaceae gen. HYN0046.</title>
        <authorList>
            <person name="Kim M."/>
            <person name="Yi H."/>
        </authorList>
    </citation>
    <scope>NUCLEOTIDE SEQUENCE [LARGE SCALE GENOMIC DNA]</scope>
    <source>
        <strain evidence="2 3">HYN0046</strain>
    </source>
</reference>
<feature type="domain" description="ABC-type transport auxiliary lipoprotein component" evidence="1">
    <location>
        <begin position="36"/>
        <end position="208"/>
    </location>
</feature>
<proteinExistence type="predicted"/>
<dbReference type="Proteomes" id="UP000253940">
    <property type="component" value="Chromosome"/>
</dbReference>
<dbReference type="InterPro" id="IPR005586">
    <property type="entry name" value="ABC_trans_aux"/>
</dbReference>
<evidence type="ECO:0000313" key="2">
    <source>
        <dbReference type="EMBL" id="AXI02592.1"/>
    </source>
</evidence>
<dbReference type="SUPFAM" id="SSF159594">
    <property type="entry name" value="XCC0632-like"/>
    <property type="match status" value="1"/>
</dbReference>
<dbReference type="KEGG" id="mbah:HYN46_06985"/>
<organism evidence="2 3">
    <name type="scientific">Aquirhabdus parva</name>
    <dbReference type="NCBI Taxonomy" id="2283318"/>
    <lineage>
        <taxon>Bacteria</taxon>
        <taxon>Pseudomonadati</taxon>
        <taxon>Pseudomonadota</taxon>
        <taxon>Gammaproteobacteria</taxon>
        <taxon>Moraxellales</taxon>
        <taxon>Moraxellaceae</taxon>
        <taxon>Aquirhabdus</taxon>
    </lineage>
</organism>
<dbReference type="AlphaFoldDB" id="A0A345P5N3"/>
<sequence>MMHLNQSLLQRSIAVLSIGAVALLTACSFSSTPTYYTLASTAKALPGSTIRSIEVLPIGLPDRLDRTQLILQDDSGKSKILDLQRWTSALSSELRDGLSSNLQQRLGAVDRYHSGMVTTQPTYRIAADFAHFDILGQRVVDGKSVSNSIDVSVTWSIKKVEITDTHPDRQIACRMDFNTPVDSSFGTGVNAIVIASRQSLDKVSAAVASSILAFDHGTPSTDVVCS</sequence>
<dbReference type="RefSeq" id="WP_114898702.1">
    <property type="nucleotide sequence ID" value="NZ_CP031222.1"/>
</dbReference>
<keyword evidence="3" id="KW-1185">Reference proteome</keyword>
<dbReference type="EMBL" id="CP031222">
    <property type="protein sequence ID" value="AXI02592.1"/>
    <property type="molecule type" value="Genomic_DNA"/>
</dbReference>
<name>A0A345P5N3_9GAMM</name>
<accession>A0A345P5N3</accession>
<protein>
    <recommendedName>
        <fullName evidence="1">ABC-type transport auxiliary lipoprotein component domain-containing protein</fullName>
    </recommendedName>
</protein>
<dbReference type="OrthoDB" id="5949767at2"/>
<evidence type="ECO:0000259" key="1">
    <source>
        <dbReference type="Pfam" id="PF03886"/>
    </source>
</evidence>
<dbReference type="Gene3D" id="3.40.50.10610">
    <property type="entry name" value="ABC-type transport auxiliary lipoprotein component"/>
    <property type="match status" value="1"/>
</dbReference>
<evidence type="ECO:0000313" key="3">
    <source>
        <dbReference type="Proteomes" id="UP000253940"/>
    </source>
</evidence>